<dbReference type="EMBL" id="CM039174">
    <property type="protein sequence ID" value="KAH9754553.1"/>
    <property type="molecule type" value="Genomic_DNA"/>
</dbReference>
<accession>A0ACB8KJK4</accession>
<gene>
    <name evidence="1" type="ORF">KPL71_015480</name>
</gene>
<sequence length="1068" mass="121527">MGLGQKRIGEFNCELELKENELNSLSVSLNLKNKPSSVQEWINKCQACQKELRLWKNLIEECYDEVELREKKVGEAQRSIEEQEKQLAFKESKISSMQTLIEENEGLLKDKEKLYDEVKNSLMLCETKLECEKKELELTQSSIKELSMEFHSEEEKLELLQGKVRLHENEVESLEQKLDSMRKQQKKYFDDVELKKRELNEIRKYIEELNQDPASKDKELRFVQQSIEECSKEIPGKKEELISKGKTIAECSKEVELKKNQLNLIQDKSSLFQTRTIVYLKELKEKETHFDSLKKGLEDRLQDLELKEREFEKRVKEFELREKELDSIRKAVEDRSKNLLLQVKIKDPENLTSSGRYLQFLLNQHLQKHDSIFCKVFDTIKSARDPALLVLHAMSGFYPPHSREGDLEFDVSIVRRSCILLLEQLSTVEPEINAQVRDEAMKVAGEWKKKMRVAVENSLEVLGFLHLLAAYRLAPAFDREELESLLCIVAQHRQTPKLRRTLGFADKVPGLQCSTTAEGRSAPSMLVGTSAPLNQSVSSPMNLPQCSGMDPNSSTSSLVSQYSGAQPQLENQYKRLRRESPSTIAYTPQTPASDNLSRSSLATQYGPGVAHIGGQTQFGLLAGNVSRMHFRGVRQRPWGKWAAEIRDPKKAARIWLGTFDTAEAAALAYDEAALSNSNQTMASHPVCTASIAFVDGTIMKLDDEHRGKWQHCNDLLCSWVLYSISSEFACSVLHAQSARELWLDLHACFQQTNAPKVYKLKLAISSLRQGDVSVCYYYRKMKKLWKKLNSLQHVEPCVSGIAKVVNELQKRDFGMEFLQGLHDRYAAIRGCILLMDPFPNAQEILALVEREETQQDLHALEEPSKAAALAIQNRLPLLRNSLDNRTGNNISVDNRSSNLNGSSGNNRSRQMKCRRGSEGNPKAPATVAGKEQQDLIFAQQPYQNLLTTLFFGSLHLQVLQVAGEWKKKMRVAVENSLEELGLLHLLAVHELAPTFDGDELESLLDAVAQHRQIPKLRQSLGSKMQHDNRRKEFESLLNKQDFLLVGTSAPTNQAVVSSMNRTQPRMQA</sequence>
<evidence type="ECO:0000313" key="1">
    <source>
        <dbReference type="EMBL" id="KAH9754553.1"/>
    </source>
</evidence>
<dbReference type="Proteomes" id="UP000829398">
    <property type="component" value="Chromosome 5"/>
</dbReference>
<keyword evidence="2" id="KW-1185">Reference proteome</keyword>
<protein>
    <submittedName>
        <fullName evidence="1">Uncharacterized protein</fullName>
    </submittedName>
</protein>
<proteinExistence type="predicted"/>
<name>A0ACB8KJK4_CITSI</name>
<reference evidence="2" key="1">
    <citation type="journal article" date="2023" name="Hortic. Res.">
        <title>A chromosome-level phased genome enabling allele-level studies in sweet orange: a case study on citrus Huanglongbing tolerance.</title>
        <authorList>
            <person name="Wu B."/>
            <person name="Yu Q."/>
            <person name="Deng Z."/>
            <person name="Duan Y."/>
            <person name="Luo F."/>
            <person name="Gmitter F. Jr."/>
        </authorList>
    </citation>
    <scope>NUCLEOTIDE SEQUENCE [LARGE SCALE GENOMIC DNA]</scope>
    <source>
        <strain evidence="2">cv. Valencia</strain>
    </source>
</reference>
<organism evidence="1 2">
    <name type="scientific">Citrus sinensis</name>
    <name type="common">Sweet orange</name>
    <name type="synonym">Citrus aurantium var. sinensis</name>
    <dbReference type="NCBI Taxonomy" id="2711"/>
    <lineage>
        <taxon>Eukaryota</taxon>
        <taxon>Viridiplantae</taxon>
        <taxon>Streptophyta</taxon>
        <taxon>Embryophyta</taxon>
        <taxon>Tracheophyta</taxon>
        <taxon>Spermatophyta</taxon>
        <taxon>Magnoliopsida</taxon>
        <taxon>eudicotyledons</taxon>
        <taxon>Gunneridae</taxon>
        <taxon>Pentapetalae</taxon>
        <taxon>rosids</taxon>
        <taxon>malvids</taxon>
        <taxon>Sapindales</taxon>
        <taxon>Rutaceae</taxon>
        <taxon>Aurantioideae</taxon>
        <taxon>Citrus</taxon>
    </lineage>
</organism>
<evidence type="ECO:0000313" key="2">
    <source>
        <dbReference type="Proteomes" id="UP000829398"/>
    </source>
</evidence>
<comment type="caution">
    <text evidence="1">The sequence shown here is derived from an EMBL/GenBank/DDBJ whole genome shotgun (WGS) entry which is preliminary data.</text>
</comment>